<keyword evidence="4 6" id="KW-0808">Transferase</keyword>
<keyword evidence="5 6" id="KW-0949">S-adenosyl-L-methionine</keyword>
<dbReference type="Gene3D" id="1.10.150.170">
    <property type="entry name" value="Putative methyltransferase TM0872, insert domain"/>
    <property type="match status" value="1"/>
</dbReference>
<evidence type="ECO:0000313" key="7">
    <source>
        <dbReference type="EMBL" id="OGF27591.1"/>
    </source>
</evidence>
<comment type="subcellular location">
    <subcellularLocation>
        <location evidence="6">Cytoplasm</location>
    </subcellularLocation>
</comment>
<comment type="similarity">
    <text evidence="1 6">Belongs to the methyltransferase superfamily. RsmH family.</text>
</comment>
<dbReference type="HAMAP" id="MF_01007">
    <property type="entry name" value="16SrRNA_methyltr_H"/>
    <property type="match status" value="1"/>
</dbReference>
<evidence type="ECO:0000256" key="4">
    <source>
        <dbReference type="ARBA" id="ARBA00022679"/>
    </source>
</evidence>
<feature type="binding site" evidence="6">
    <location>
        <position position="79"/>
    </location>
    <ligand>
        <name>S-adenosyl-L-methionine</name>
        <dbReference type="ChEBI" id="CHEBI:59789"/>
    </ligand>
</feature>
<dbReference type="PIRSF" id="PIRSF004486">
    <property type="entry name" value="MraW"/>
    <property type="match status" value="1"/>
</dbReference>
<evidence type="ECO:0000256" key="1">
    <source>
        <dbReference type="ARBA" id="ARBA00010396"/>
    </source>
</evidence>
<dbReference type="GO" id="GO:0070475">
    <property type="term" value="P:rRNA base methylation"/>
    <property type="evidence" value="ECO:0007669"/>
    <property type="project" value="UniProtKB-UniRule"/>
</dbReference>
<proteinExistence type="inferred from homology"/>
<evidence type="ECO:0000256" key="2">
    <source>
        <dbReference type="ARBA" id="ARBA00022552"/>
    </source>
</evidence>
<evidence type="ECO:0000313" key="8">
    <source>
        <dbReference type="Proteomes" id="UP000178367"/>
    </source>
</evidence>
<dbReference type="GO" id="GO:0005737">
    <property type="term" value="C:cytoplasm"/>
    <property type="evidence" value="ECO:0007669"/>
    <property type="project" value="UniProtKB-SubCell"/>
</dbReference>
<comment type="caution">
    <text evidence="7">The sequence shown here is derived from an EMBL/GenBank/DDBJ whole genome shotgun (WGS) entry which is preliminary data.</text>
</comment>
<dbReference type="PANTHER" id="PTHR11265">
    <property type="entry name" value="S-ADENOSYL-METHYLTRANSFERASE MRAW"/>
    <property type="match status" value="1"/>
</dbReference>
<name>A0A1F5SMZ4_9BACT</name>
<feature type="binding site" evidence="6">
    <location>
        <position position="53"/>
    </location>
    <ligand>
        <name>S-adenosyl-L-methionine</name>
        <dbReference type="ChEBI" id="CHEBI:59789"/>
    </ligand>
</feature>
<dbReference type="InterPro" id="IPR002903">
    <property type="entry name" value="RsmH"/>
</dbReference>
<accession>A0A1F5SMZ4</accession>
<evidence type="ECO:0000256" key="5">
    <source>
        <dbReference type="ARBA" id="ARBA00022691"/>
    </source>
</evidence>
<dbReference type="STRING" id="1797994.A2227_01970"/>
<comment type="function">
    <text evidence="6">Specifically methylates the N4 position of cytidine in position 1402 (C1402) of 16S rRNA.</text>
</comment>
<evidence type="ECO:0000256" key="3">
    <source>
        <dbReference type="ARBA" id="ARBA00022603"/>
    </source>
</evidence>
<organism evidence="7 8">
    <name type="scientific">Candidatus Falkowbacteria bacterium RIFOXYA2_FULL_47_19</name>
    <dbReference type="NCBI Taxonomy" id="1797994"/>
    <lineage>
        <taxon>Bacteria</taxon>
        <taxon>Candidatus Falkowiibacteriota</taxon>
    </lineage>
</organism>
<dbReference type="InterPro" id="IPR029063">
    <property type="entry name" value="SAM-dependent_MTases_sf"/>
</dbReference>
<comment type="catalytic activity">
    <reaction evidence="6">
        <text>cytidine(1402) in 16S rRNA + S-adenosyl-L-methionine = N(4)-methylcytidine(1402) in 16S rRNA + S-adenosyl-L-homocysteine + H(+)</text>
        <dbReference type="Rhea" id="RHEA:42928"/>
        <dbReference type="Rhea" id="RHEA-COMP:10286"/>
        <dbReference type="Rhea" id="RHEA-COMP:10287"/>
        <dbReference type="ChEBI" id="CHEBI:15378"/>
        <dbReference type="ChEBI" id="CHEBI:57856"/>
        <dbReference type="ChEBI" id="CHEBI:59789"/>
        <dbReference type="ChEBI" id="CHEBI:74506"/>
        <dbReference type="ChEBI" id="CHEBI:82748"/>
        <dbReference type="EC" id="2.1.1.199"/>
    </reaction>
</comment>
<dbReference type="EMBL" id="MFGB01000007">
    <property type="protein sequence ID" value="OGF27591.1"/>
    <property type="molecule type" value="Genomic_DNA"/>
</dbReference>
<reference evidence="7 8" key="1">
    <citation type="journal article" date="2016" name="Nat. Commun.">
        <title>Thousands of microbial genomes shed light on interconnected biogeochemical processes in an aquifer system.</title>
        <authorList>
            <person name="Anantharaman K."/>
            <person name="Brown C.T."/>
            <person name="Hug L.A."/>
            <person name="Sharon I."/>
            <person name="Castelle C.J."/>
            <person name="Probst A.J."/>
            <person name="Thomas B.C."/>
            <person name="Singh A."/>
            <person name="Wilkins M.J."/>
            <person name="Karaoz U."/>
            <person name="Brodie E.L."/>
            <person name="Williams K.H."/>
            <person name="Hubbard S.S."/>
            <person name="Banfield J.F."/>
        </authorList>
    </citation>
    <scope>NUCLEOTIDE SEQUENCE [LARGE SCALE GENOMIC DNA]</scope>
</reference>
<feature type="binding site" evidence="6">
    <location>
        <begin position="33"/>
        <end position="35"/>
    </location>
    <ligand>
        <name>S-adenosyl-L-methionine</name>
        <dbReference type="ChEBI" id="CHEBI:59789"/>
    </ligand>
</feature>
<dbReference type="GO" id="GO:0071424">
    <property type="term" value="F:rRNA (cytosine-N4-)-methyltransferase activity"/>
    <property type="evidence" value="ECO:0007669"/>
    <property type="project" value="UniProtKB-UniRule"/>
</dbReference>
<dbReference type="Gene3D" id="3.40.50.150">
    <property type="entry name" value="Vaccinia Virus protein VP39"/>
    <property type="match status" value="1"/>
</dbReference>
<dbReference type="EC" id="2.1.1.199" evidence="6"/>
<evidence type="ECO:0000256" key="6">
    <source>
        <dbReference type="HAMAP-Rule" id="MF_01007"/>
    </source>
</evidence>
<feature type="binding site" evidence="6">
    <location>
        <position position="121"/>
    </location>
    <ligand>
        <name>S-adenosyl-L-methionine</name>
        <dbReference type="ChEBI" id="CHEBI:59789"/>
    </ligand>
</feature>
<dbReference type="PANTHER" id="PTHR11265:SF0">
    <property type="entry name" value="12S RRNA N4-METHYLCYTIDINE METHYLTRANSFERASE"/>
    <property type="match status" value="1"/>
</dbReference>
<sequence>MKYIHVPVMLGEVLEYLDPKPGEKFMDCTLGGGGYTAALAERVGKKGLVAAFDLDNLAIEHARKRFEKNNNIKIIHGNFKDLHKIMAAGESAEIAARADSEIPEVPVFSGIVFDLGLSSAQLEDRRRGFSFQLDAPLDMAFGQRTENAKRTTEYIVNRYPASELARILREYGEERFAGRIARAIVQARKEGEIKSTGELVNIIGGSVPAVYRHNKKIHFATRAFQALRIATNDELGNLENALPQAVRILKRGGRIAVVSYHSLEDRIVKNFFKTESRNCVCPAEIPVCQCGHKAVLKIITKKTVLPAAEEVAANPRARSAKMRVAEKI</sequence>
<dbReference type="Proteomes" id="UP000178367">
    <property type="component" value="Unassembled WGS sequence"/>
</dbReference>
<feature type="binding site" evidence="6">
    <location>
        <position position="114"/>
    </location>
    <ligand>
        <name>S-adenosyl-L-methionine</name>
        <dbReference type="ChEBI" id="CHEBI:59789"/>
    </ligand>
</feature>
<dbReference type="SUPFAM" id="SSF53335">
    <property type="entry name" value="S-adenosyl-L-methionine-dependent methyltransferases"/>
    <property type="match status" value="1"/>
</dbReference>
<dbReference type="SUPFAM" id="SSF81799">
    <property type="entry name" value="Putative methyltransferase TM0872, insert domain"/>
    <property type="match status" value="1"/>
</dbReference>
<keyword evidence="6" id="KW-0963">Cytoplasm</keyword>
<protein>
    <recommendedName>
        <fullName evidence="6">Ribosomal RNA small subunit methyltransferase H</fullName>
        <ecNumber evidence="6">2.1.1.199</ecNumber>
    </recommendedName>
    <alternativeName>
        <fullName evidence="6">16S rRNA m(4)C1402 methyltransferase</fullName>
    </alternativeName>
    <alternativeName>
        <fullName evidence="6">rRNA (cytosine-N(4)-)-methyltransferase RsmH</fullName>
    </alternativeName>
</protein>
<keyword evidence="3 6" id="KW-0489">Methyltransferase</keyword>
<keyword evidence="2 6" id="KW-0698">rRNA processing</keyword>
<gene>
    <name evidence="6" type="primary">rsmH</name>
    <name evidence="7" type="ORF">A2227_01970</name>
</gene>
<dbReference type="AlphaFoldDB" id="A0A1F5SMZ4"/>
<dbReference type="InterPro" id="IPR023397">
    <property type="entry name" value="SAM-dep_MeTrfase_MraW_recog"/>
</dbReference>
<dbReference type="NCBIfam" id="TIGR00006">
    <property type="entry name" value="16S rRNA (cytosine(1402)-N(4))-methyltransferase RsmH"/>
    <property type="match status" value="1"/>
</dbReference>
<dbReference type="Pfam" id="PF01795">
    <property type="entry name" value="Methyltransf_5"/>
    <property type="match status" value="1"/>
</dbReference>